<dbReference type="Proteomes" id="UP001152523">
    <property type="component" value="Unassembled WGS sequence"/>
</dbReference>
<dbReference type="EMBL" id="CAMAPF010000045">
    <property type="protein sequence ID" value="CAH9083625.1"/>
    <property type="molecule type" value="Genomic_DNA"/>
</dbReference>
<organism evidence="1 2">
    <name type="scientific">Cuscuta epithymum</name>
    <dbReference type="NCBI Taxonomy" id="186058"/>
    <lineage>
        <taxon>Eukaryota</taxon>
        <taxon>Viridiplantae</taxon>
        <taxon>Streptophyta</taxon>
        <taxon>Embryophyta</taxon>
        <taxon>Tracheophyta</taxon>
        <taxon>Spermatophyta</taxon>
        <taxon>Magnoliopsida</taxon>
        <taxon>eudicotyledons</taxon>
        <taxon>Gunneridae</taxon>
        <taxon>Pentapetalae</taxon>
        <taxon>asterids</taxon>
        <taxon>lamiids</taxon>
        <taxon>Solanales</taxon>
        <taxon>Convolvulaceae</taxon>
        <taxon>Cuscuteae</taxon>
        <taxon>Cuscuta</taxon>
        <taxon>Cuscuta subgen. Cuscuta</taxon>
    </lineage>
</organism>
<comment type="caution">
    <text evidence="1">The sequence shown here is derived from an EMBL/GenBank/DDBJ whole genome shotgun (WGS) entry which is preliminary data.</text>
</comment>
<proteinExistence type="predicted"/>
<protein>
    <submittedName>
        <fullName evidence="1">Uncharacterized protein</fullName>
    </submittedName>
</protein>
<sequence length="26" mass="3100">MLFSCELWKLELTKIHLPFASPMARH</sequence>
<evidence type="ECO:0000313" key="1">
    <source>
        <dbReference type="EMBL" id="CAH9083625.1"/>
    </source>
</evidence>
<keyword evidence="2" id="KW-1185">Reference proteome</keyword>
<name>A0AAV0CRG3_9ASTE</name>
<reference evidence="1" key="1">
    <citation type="submission" date="2022-07" db="EMBL/GenBank/DDBJ databases">
        <authorList>
            <person name="Macas J."/>
            <person name="Novak P."/>
            <person name="Neumann P."/>
        </authorList>
    </citation>
    <scope>NUCLEOTIDE SEQUENCE</scope>
</reference>
<evidence type="ECO:0000313" key="2">
    <source>
        <dbReference type="Proteomes" id="UP001152523"/>
    </source>
</evidence>
<gene>
    <name evidence="1" type="ORF">CEPIT_LOCUS8614</name>
</gene>
<dbReference type="AlphaFoldDB" id="A0AAV0CRG3"/>
<accession>A0AAV0CRG3</accession>